<feature type="transmembrane region" description="Helical" evidence="2">
    <location>
        <begin position="6"/>
        <end position="28"/>
    </location>
</feature>
<proteinExistence type="predicted"/>
<organism evidence="3 4">
    <name type="scientific">Strongyloides papillosus</name>
    <name type="common">Intestinal threadworm</name>
    <dbReference type="NCBI Taxonomy" id="174720"/>
    <lineage>
        <taxon>Eukaryota</taxon>
        <taxon>Metazoa</taxon>
        <taxon>Ecdysozoa</taxon>
        <taxon>Nematoda</taxon>
        <taxon>Chromadorea</taxon>
        <taxon>Rhabditida</taxon>
        <taxon>Tylenchina</taxon>
        <taxon>Panagrolaimomorpha</taxon>
        <taxon>Strongyloidoidea</taxon>
        <taxon>Strongyloididae</taxon>
        <taxon>Strongyloides</taxon>
    </lineage>
</organism>
<keyword evidence="2" id="KW-0472">Membrane</keyword>
<sequence length="134" mass="15548">MDIYIFLISILLLLLVLCSYTPFYDIIFGKKNIKTKKKKSNREVLIDNEHLAPPVKIVPKFKAAKPNNIAKLSTSVPWHPEGKPKKQGKYKIYIHKNGALIDNDKHDEKRKNTDKQKPKDNHSKFTEIRVVKVN</sequence>
<reference evidence="4" key="1">
    <citation type="submission" date="2017-02" db="UniProtKB">
        <authorList>
            <consortium name="WormBaseParasite"/>
        </authorList>
    </citation>
    <scope>IDENTIFICATION</scope>
</reference>
<evidence type="ECO:0000313" key="3">
    <source>
        <dbReference type="Proteomes" id="UP000046392"/>
    </source>
</evidence>
<keyword evidence="2" id="KW-0812">Transmembrane</keyword>
<protein>
    <submittedName>
        <fullName evidence="4">Uncharacterized protein</fullName>
    </submittedName>
</protein>
<feature type="region of interest" description="Disordered" evidence="1">
    <location>
        <begin position="101"/>
        <end position="125"/>
    </location>
</feature>
<feature type="compositionally biased region" description="Basic and acidic residues" evidence="1">
    <location>
        <begin position="102"/>
        <end position="125"/>
    </location>
</feature>
<accession>A0A0N5BVC9</accession>
<keyword evidence="3" id="KW-1185">Reference proteome</keyword>
<keyword evidence="2" id="KW-1133">Transmembrane helix</keyword>
<evidence type="ECO:0000256" key="2">
    <source>
        <dbReference type="SAM" id="Phobius"/>
    </source>
</evidence>
<evidence type="ECO:0000256" key="1">
    <source>
        <dbReference type="SAM" id="MobiDB-lite"/>
    </source>
</evidence>
<evidence type="ECO:0000313" key="4">
    <source>
        <dbReference type="WBParaSite" id="SPAL_0000979200.1"/>
    </source>
</evidence>
<dbReference type="Proteomes" id="UP000046392">
    <property type="component" value="Unplaced"/>
</dbReference>
<name>A0A0N5BVC9_STREA</name>
<dbReference type="AlphaFoldDB" id="A0A0N5BVC9"/>
<dbReference type="WBParaSite" id="SPAL_0000979200.1">
    <property type="protein sequence ID" value="SPAL_0000979200.1"/>
    <property type="gene ID" value="SPAL_0000979200"/>
</dbReference>